<organism evidence="1 2">
    <name type="scientific">Bordetella bronchialis</name>
    <dbReference type="NCBI Taxonomy" id="463025"/>
    <lineage>
        <taxon>Bacteria</taxon>
        <taxon>Pseudomonadati</taxon>
        <taxon>Pseudomonadota</taxon>
        <taxon>Betaproteobacteria</taxon>
        <taxon>Burkholderiales</taxon>
        <taxon>Alcaligenaceae</taxon>
        <taxon>Bordetella</taxon>
    </lineage>
</organism>
<protein>
    <submittedName>
        <fullName evidence="1">Uncharacterized protein</fullName>
    </submittedName>
</protein>
<reference evidence="1 2" key="1">
    <citation type="submission" date="2016-06" db="EMBL/GenBank/DDBJ databases">
        <title>Complete genome sequences of Bordetella bronchialis and Bordetella flabilis.</title>
        <authorList>
            <person name="LiPuma J.J."/>
            <person name="Spilker T."/>
        </authorList>
    </citation>
    <scope>NUCLEOTIDE SEQUENCE [LARGE SCALE GENOMIC DNA]</scope>
    <source>
        <strain evidence="1 2">AU17976</strain>
    </source>
</reference>
<evidence type="ECO:0000313" key="2">
    <source>
        <dbReference type="Proteomes" id="UP000092213"/>
    </source>
</evidence>
<dbReference type="AlphaFoldDB" id="A0A193FW92"/>
<evidence type="ECO:0000313" key="1">
    <source>
        <dbReference type="EMBL" id="ANN71890.1"/>
    </source>
</evidence>
<accession>A0A193FW92</accession>
<proteinExistence type="predicted"/>
<gene>
    <name evidence="1" type="ORF">BAU08_11635</name>
</gene>
<dbReference type="Proteomes" id="UP000092213">
    <property type="component" value="Chromosome"/>
</dbReference>
<sequence length="204" mass="21632">MGGPGLRFRGRLCLECGAQHHARRIAGGFPTGRFRYGQSCRGFAALIRGFRLRTLSMKKIAIGLFGLASLSACGAAMAADASRQSSLLKDVSPITQGKSAGKDASEGTCAGAVEGETRIGYVVSVGTNWFGTNNTTIAFADSAGNSTVESSGYFTDTDEGLAQYSTLISAYLTGDPVTIYCIGRSRDTHRYSFTYVWLGYTTTP</sequence>
<dbReference type="EMBL" id="CP016171">
    <property type="protein sequence ID" value="ANN71890.1"/>
    <property type="molecule type" value="Genomic_DNA"/>
</dbReference>
<name>A0A193FW92_9BORD</name>